<dbReference type="GO" id="GO:0042500">
    <property type="term" value="F:aspartic endopeptidase activity, intramembrane cleaving"/>
    <property type="evidence" value="ECO:0007669"/>
    <property type="project" value="InterPro"/>
</dbReference>
<keyword evidence="12" id="KW-1185">Reference proteome</keyword>
<feature type="transmembrane region" description="Helical" evidence="9">
    <location>
        <begin position="491"/>
        <end position="509"/>
    </location>
</feature>
<feature type="transmembrane region" description="Helical" evidence="9">
    <location>
        <begin position="365"/>
        <end position="387"/>
    </location>
</feature>
<dbReference type="GO" id="GO:0005765">
    <property type="term" value="C:lysosomal membrane"/>
    <property type="evidence" value="ECO:0007669"/>
    <property type="project" value="TreeGrafter"/>
</dbReference>
<comment type="subcellular location">
    <subcellularLocation>
        <location evidence="1">Endomembrane system</location>
        <topology evidence="1">Multi-pass membrane protein</topology>
    </subcellularLocation>
    <subcellularLocation>
        <location evidence="2">Membrane</location>
        <topology evidence="2">Multi-pass membrane protein</topology>
        <orientation evidence="2">Lumenal side</orientation>
    </subcellularLocation>
</comment>
<keyword evidence="7 9" id="KW-0472">Membrane</keyword>
<dbReference type="InterPro" id="IPR003137">
    <property type="entry name" value="PA_domain"/>
</dbReference>
<dbReference type="InterPro" id="IPR006639">
    <property type="entry name" value="Preselin/SPP"/>
</dbReference>
<keyword evidence="10" id="KW-0732">Signal</keyword>
<dbReference type="Gene3D" id="3.50.30.30">
    <property type="match status" value="1"/>
</dbReference>
<keyword evidence="6 9" id="KW-1133">Transmembrane helix</keyword>
<dbReference type="PANTHER" id="PTHR12174:SF39">
    <property type="entry name" value="SIGNAL PEPTIDE PEPTIDASE-LIKE 2B"/>
    <property type="match status" value="1"/>
</dbReference>
<feature type="transmembrane region" description="Helical" evidence="9">
    <location>
        <begin position="243"/>
        <end position="263"/>
    </location>
</feature>
<protein>
    <submittedName>
        <fullName evidence="13">Signal peptide peptidase-like 2B isoform X1</fullName>
    </submittedName>
</protein>
<dbReference type="KEGG" id="pmrn:116940984"/>
<evidence type="ECO:0000256" key="9">
    <source>
        <dbReference type="SAM" id="Phobius"/>
    </source>
</evidence>
<dbReference type="AlphaFoldDB" id="A0AAJ7WSS7"/>
<evidence type="ECO:0000259" key="11">
    <source>
        <dbReference type="Pfam" id="PF02225"/>
    </source>
</evidence>
<gene>
    <name evidence="13" type="primary">SPPL2B</name>
</gene>
<organism evidence="12 13">
    <name type="scientific">Petromyzon marinus</name>
    <name type="common">Sea lamprey</name>
    <dbReference type="NCBI Taxonomy" id="7757"/>
    <lineage>
        <taxon>Eukaryota</taxon>
        <taxon>Metazoa</taxon>
        <taxon>Chordata</taxon>
        <taxon>Craniata</taxon>
        <taxon>Vertebrata</taxon>
        <taxon>Cyclostomata</taxon>
        <taxon>Hyperoartia</taxon>
        <taxon>Petromyzontiformes</taxon>
        <taxon>Petromyzontidae</taxon>
        <taxon>Petromyzon</taxon>
    </lineage>
</organism>
<keyword evidence="5" id="KW-0378">Hydrolase</keyword>
<dbReference type="GO" id="GO:0098553">
    <property type="term" value="C:lumenal side of endoplasmic reticulum membrane"/>
    <property type="evidence" value="ECO:0007669"/>
    <property type="project" value="TreeGrafter"/>
</dbReference>
<feature type="domain" description="PA" evidence="11">
    <location>
        <begin position="78"/>
        <end position="154"/>
    </location>
</feature>
<evidence type="ECO:0000256" key="7">
    <source>
        <dbReference type="ARBA" id="ARBA00023136"/>
    </source>
</evidence>
<dbReference type="PANTHER" id="PTHR12174">
    <property type="entry name" value="SIGNAL PEPTIDE PEPTIDASE"/>
    <property type="match status" value="1"/>
</dbReference>
<feature type="signal peptide" evidence="10">
    <location>
        <begin position="1"/>
        <end position="30"/>
    </location>
</feature>
<accession>A0AAJ7WSS7</accession>
<dbReference type="Proteomes" id="UP001318040">
    <property type="component" value="Chromosome 1"/>
</dbReference>
<comment type="similarity">
    <text evidence="3">Belongs to the peptidase A22B family.</text>
</comment>
<feature type="transmembrane region" description="Helical" evidence="9">
    <location>
        <begin position="182"/>
        <end position="203"/>
    </location>
</feature>
<proteinExistence type="inferred from homology"/>
<feature type="transmembrane region" description="Helical" evidence="9">
    <location>
        <begin position="339"/>
        <end position="358"/>
    </location>
</feature>
<sequence length="577" mass="62338">MATARPLRATVLLAVPLLLLFGVAIEPVRAEYGLLYVYVGDAEHTAAHRYCVQYNPQWGALPLVPAAAKKWPLRNASQSLLCKAADVPAGGFHAGAALVQRGNCTFYEKARLAQSSDALALLVVSKEELVAPGGNASDYENISIPIATVSHKDVLLMGKLVVPKNASLFVSLSAPREPLLDYNLLLLFVIAMGTVAVGGYWAGVRDSHGRRFKCKREDAEGEGGDGDGYSGSAEEEALDVSPLMIFIFSVMCCVMLLLLFFFYDYLVYVVIAMFCLASSMGLYCCLAPLVRQVPLCTCRLPATWRPFLGGRPQVRLLLLGAGCMALAITWGVFRNHSWAWVLQDILGVAFCLNMLCTVRMPSFRICVLLLGILFFYDIFFVFITPFLTSNGESIMVQVATGPSKSTSHEMLPMVVKVPRLAATPLSMCYQPFSLLGFGDILVPGLLVAYCHRFDVQVQSSKLYFIACTMAYGVGLLLTFLALALMRMGQPALLYLVPCTLLSSLLVACFRGELGMFWKGTGYTVISKSCGKNVAGTTVPTLGEEASEQSPDSGDETPGSVRPGGKVPTEGSPLLGSL</sequence>
<dbReference type="Pfam" id="PF02225">
    <property type="entry name" value="PA"/>
    <property type="match status" value="1"/>
</dbReference>
<evidence type="ECO:0000313" key="12">
    <source>
        <dbReference type="Proteomes" id="UP001318040"/>
    </source>
</evidence>
<feature type="transmembrane region" description="Helical" evidence="9">
    <location>
        <begin position="462"/>
        <end position="485"/>
    </location>
</feature>
<dbReference type="SMART" id="SM00730">
    <property type="entry name" value="PSN"/>
    <property type="match status" value="1"/>
</dbReference>
<evidence type="ECO:0000256" key="8">
    <source>
        <dbReference type="SAM" id="MobiDB-lite"/>
    </source>
</evidence>
<feature type="transmembrane region" description="Helical" evidence="9">
    <location>
        <begin position="269"/>
        <end position="290"/>
    </location>
</feature>
<dbReference type="Pfam" id="PF04258">
    <property type="entry name" value="Peptidase_A22B"/>
    <property type="match status" value="1"/>
</dbReference>
<dbReference type="GO" id="GO:0030660">
    <property type="term" value="C:Golgi-associated vesicle membrane"/>
    <property type="evidence" value="ECO:0007669"/>
    <property type="project" value="TreeGrafter"/>
</dbReference>
<feature type="transmembrane region" description="Helical" evidence="9">
    <location>
        <begin position="432"/>
        <end position="450"/>
    </location>
</feature>
<feature type="transmembrane region" description="Helical" evidence="9">
    <location>
        <begin position="314"/>
        <end position="333"/>
    </location>
</feature>
<name>A0AAJ7WSS7_PETMA</name>
<dbReference type="RefSeq" id="XP_032807368.1">
    <property type="nucleotide sequence ID" value="XM_032951477.1"/>
</dbReference>
<evidence type="ECO:0000256" key="1">
    <source>
        <dbReference type="ARBA" id="ARBA00004127"/>
    </source>
</evidence>
<keyword evidence="4 9" id="KW-0812">Transmembrane</keyword>
<reference evidence="13" key="1">
    <citation type="submission" date="2025-08" db="UniProtKB">
        <authorList>
            <consortium name="RefSeq"/>
        </authorList>
    </citation>
    <scope>IDENTIFICATION</scope>
    <source>
        <tissue evidence="13">Sperm</tissue>
    </source>
</reference>
<feature type="region of interest" description="Disordered" evidence="8">
    <location>
        <begin position="540"/>
        <end position="577"/>
    </location>
</feature>
<dbReference type="InterPro" id="IPR007369">
    <property type="entry name" value="Peptidase_A22B_SPP"/>
</dbReference>
<evidence type="ECO:0000256" key="2">
    <source>
        <dbReference type="ARBA" id="ARBA00004366"/>
    </source>
</evidence>
<dbReference type="GO" id="GO:0033619">
    <property type="term" value="P:membrane protein proteolysis"/>
    <property type="evidence" value="ECO:0007669"/>
    <property type="project" value="TreeGrafter"/>
</dbReference>
<evidence type="ECO:0000313" key="13">
    <source>
        <dbReference type="RefSeq" id="XP_032807368.1"/>
    </source>
</evidence>
<evidence type="ECO:0000256" key="4">
    <source>
        <dbReference type="ARBA" id="ARBA00022692"/>
    </source>
</evidence>
<evidence type="ECO:0000256" key="10">
    <source>
        <dbReference type="SAM" id="SignalP"/>
    </source>
</evidence>
<evidence type="ECO:0000256" key="5">
    <source>
        <dbReference type="ARBA" id="ARBA00022801"/>
    </source>
</evidence>
<dbReference type="GO" id="GO:0098554">
    <property type="term" value="C:cytoplasmic side of endoplasmic reticulum membrane"/>
    <property type="evidence" value="ECO:0007669"/>
    <property type="project" value="TreeGrafter"/>
</dbReference>
<evidence type="ECO:0000256" key="3">
    <source>
        <dbReference type="ARBA" id="ARBA00006859"/>
    </source>
</evidence>
<dbReference type="CTD" id="56928"/>
<evidence type="ECO:0000256" key="6">
    <source>
        <dbReference type="ARBA" id="ARBA00022989"/>
    </source>
</evidence>
<feature type="chain" id="PRO_5042566200" evidence="10">
    <location>
        <begin position="31"/>
        <end position="577"/>
    </location>
</feature>